<gene>
    <name evidence="2" type="ORF">PS631_01698</name>
</gene>
<evidence type="ECO:0000259" key="1">
    <source>
        <dbReference type="Pfam" id="PF13672"/>
    </source>
</evidence>
<evidence type="ECO:0000313" key="3">
    <source>
        <dbReference type="Proteomes" id="UP000399692"/>
    </source>
</evidence>
<reference evidence="2 3" key="1">
    <citation type="submission" date="2019-09" db="EMBL/GenBank/DDBJ databases">
        <authorList>
            <person name="Chandra G."/>
            <person name="Truman W A."/>
        </authorList>
    </citation>
    <scope>NUCLEOTIDE SEQUENCE [LARGE SCALE GENOMIC DNA]</scope>
    <source>
        <strain evidence="2">PS631</strain>
    </source>
</reference>
<name>A0A5E6RM70_PSEFL</name>
<dbReference type="OrthoDB" id="9805674at2"/>
<dbReference type="AlphaFoldDB" id="A0A5E6RM70"/>
<protein>
    <recommendedName>
        <fullName evidence="1">PPM-type phosphatase domain-containing protein</fullName>
    </recommendedName>
</protein>
<dbReference type="RefSeq" id="WP_150569915.1">
    <property type="nucleotide sequence ID" value="NZ_CABVHF010000003.1"/>
</dbReference>
<dbReference type="Pfam" id="PF13672">
    <property type="entry name" value="PP2C_2"/>
    <property type="match status" value="1"/>
</dbReference>
<dbReference type="SUPFAM" id="SSF81606">
    <property type="entry name" value="PP2C-like"/>
    <property type="match status" value="1"/>
</dbReference>
<dbReference type="InterPro" id="IPR036457">
    <property type="entry name" value="PPM-type-like_dom_sf"/>
</dbReference>
<dbReference type="InterPro" id="IPR001932">
    <property type="entry name" value="PPM-type_phosphatase-like_dom"/>
</dbReference>
<dbReference type="Gene3D" id="3.60.40.10">
    <property type="entry name" value="PPM-type phosphatase domain"/>
    <property type="match status" value="1"/>
</dbReference>
<accession>A0A5E6RM70</accession>
<feature type="domain" description="PPM-type phosphatase" evidence="1">
    <location>
        <begin position="18"/>
        <end position="235"/>
    </location>
</feature>
<proteinExistence type="predicted"/>
<sequence length="254" mass="27677">MAEGDRSHAYRTSCALFTGRSHAGSGMPCQDYVAARSQNGFACVALADGAGSKKHSEHGSRTVVKAVTRLLLDRFDELWTMAETNPSQPTNEILQHCLQALERQAIGLRCDMAELASTLLFVAHSKGRYLAGHLGDGCILHQQEDGQIMVLSHPENGEFANTTFFVTDSTASSRLRLYRGQCGEGAGFVLMSDGTAESLYRRLDKTPATAAVRQILSWSRTKEPAQMREVLSDNLELAFAKKTTDDCSIGVLSM</sequence>
<dbReference type="EMBL" id="CABVHF010000003">
    <property type="protein sequence ID" value="VVM68872.1"/>
    <property type="molecule type" value="Genomic_DNA"/>
</dbReference>
<organism evidence="2 3">
    <name type="scientific">Pseudomonas fluorescens</name>
    <dbReference type="NCBI Taxonomy" id="294"/>
    <lineage>
        <taxon>Bacteria</taxon>
        <taxon>Pseudomonadati</taxon>
        <taxon>Pseudomonadota</taxon>
        <taxon>Gammaproteobacteria</taxon>
        <taxon>Pseudomonadales</taxon>
        <taxon>Pseudomonadaceae</taxon>
        <taxon>Pseudomonas</taxon>
    </lineage>
</organism>
<dbReference type="Proteomes" id="UP000399692">
    <property type="component" value="Unassembled WGS sequence"/>
</dbReference>
<evidence type="ECO:0000313" key="2">
    <source>
        <dbReference type="EMBL" id="VVM68872.1"/>
    </source>
</evidence>